<dbReference type="Proteomes" id="UP001605036">
    <property type="component" value="Unassembled WGS sequence"/>
</dbReference>
<sequence>MESAELTMKREPSLEVSEQRGTEDIGRSSSDSSTETFTYEVQHETERYVYFNLVDNDEPTRQNFRATVKAMKRHGLPTFERRRFTLTVEQRMRFRFFEKN</sequence>
<comment type="caution">
    <text evidence="2">The sequence shown here is derived from an EMBL/GenBank/DDBJ whole genome shotgun (WGS) entry which is preliminary data.</text>
</comment>
<feature type="compositionally biased region" description="Polar residues" evidence="1">
    <location>
        <begin position="27"/>
        <end position="38"/>
    </location>
</feature>
<reference evidence="2 3" key="1">
    <citation type="submission" date="2024-09" db="EMBL/GenBank/DDBJ databases">
        <title>Chromosome-scale assembly of Riccia fluitans.</title>
        <authorList>
            <person name="Paukszto L."/>
            <person name="Sawicki J."/>
            <person name="Karawczyk K."/>
            <person name="Piernik-Szablinska J."/>
            <person name="Szczecinska M."/>
            <person name="Mazdziarz M."/>
        </authorList>
    </citation>
    <scope>NUCLEOTIDE SEQUENCE [LARGE SCALE GENOMIC DNA]</scope>
    <source>
        <strain evidence="2">Rf_01</strain>
        <tissue evidence="2">Aerial parts of the thallus</tissue>
    </source>
</reference>
<keyword evidence="3" id="KW-1185">Reference proteome</keyword>
<feature type="compositionally biased region" description="Basic and acidic residues" evidence="1">
    <location>
        <begin position="7"/>
        <end position="26"/>
    </location>
</feature>
<evidence type="ECO:0000313" key="2">
    <source>
        <dbReference type="EMBL" id="KAL2631926.1"/>
    </source>
</evidence>
<dbReference type="EMBL" id="JBHFFA010000004">
    <property type="protein sequence ID" value="KAL2631926.1"/>
    <property type="molecule type" value="Genomic_DNA"/>
</dbReference>
<proteinExistence type="predicted"/>
<evidence type="ECO:0000256" key="1">
    <source>
        <dbReference type="SAM" id="MobiDB-lite"/>
    </source>
</evidence>
<protein>
    <submittedName>
        <fullName evidence="2">Uncharacterized protein</fullName>
    </submittedName>
</protein>
<accession>A0ABD1YMV1</accession>
<feature type="region of interest" description="Disordered" evidence="1">
    <location>
        <begin position="1"/>
        <end position="38"/>
    </location>
</feature>
<organism evidence="2 3">
    <name type="scientific">Riccia fluitans</name>
    <dbReference type="NCBI Taxonomy" id="41844"/>
    <lineage>
        <taxon>Eukaryota</taxon>
        <taxon>Viridiplantae</taxon>
        <taxon>Streptophyta</taxon>
        <taxon>Embryophyta</taxon>
        <taxon>Marchantiophyta</taxon>
        <taxon>Marchantiopsida</taxon>
        <taxon>Marchantiidae</taxon>
        <taxon>Marchantiales</taxon>
        <taxon>Ricciaceae</taxon>
        <taxon>Riccia</taxon>
    </lineage>
</organism>
<gene>
    <name evidence="2" type="ORF">R1flu_016612</name>
</gene>
<name>A0ABD1YMV1_9MARC</name>
<dbReference type="AlphaFoldDB" id="A0ABD1YMV1"/>
<evidence type="ECO:0000313" key="3">
    <source>
        <dbReference type="Proteomes" id="UP001605036"/>
    </source>
</evidence>